<gene>
    <name evidence="2" type="ORF">CU103_11035</name>
</gene>
<dbReference type="InterPro" id="IPR002654">
    <property type="entry name" value="Glyco_trans_25"/>
</dbReference>
<comment type="caution">
    <text evidence="2">The sequence shown here is derived from an EMBL/GenBank/DDBJ whole genome shotgun (WGS) entry which is preliminary data.</text>
</comment>
<reference evidence="3" key="1">
    <citation type="submission" date="2017-11" db="EMBL/GenBank/DDBJ databases">
        <authorList>
            <person name="Kuznetsova I."/>
            <person name="Sazanova A."/>
            <person name="Chirak E."/>
            <person name="Safronova V."/>
            <person name="Willems A."/>
        </authorList>
    </citation>
    <scope>NUCLEOTIDE SEQUENCE [LARGE SCALE GENOMIC DNA]</scope>
    <source>
        <strain evidence="3">CCBAU 03422</strain>
    </source>
</reference>
<dbReference type="CDD" id="cd06532">
    <property type="entry name" value="Glyco_transf_25"/>
    <property type="match status" value="1"/>
</dbReference>
<evidence type="ECO:0000259" key="1">
    <source>
        <dbReference type="Pfam" id="PF01755"/>
    </source>
</evidence>
<evidence type="ECO:0000313" key="2">
    <source>
        <dbReference type="EMBL" id="PSH64436.1"/>
    </source>
</evidence>
<dbReference type="Pfam" id="PF01755">
    <property type="entry name" value="Glyco_transf_25"/>
    <property type="match status" value="1"/>
</dbReference>
<dbReference type="OrthoDB" id="259382at2"/>
<protein>
    <submittedName>
        <fullName evidence="2">Glycosyl transferase</fullName>
    </submittedName>
</protein>
<sequence length="252" mass="28921">MPFRRWSETVTITAFIIHLKRATKRGEHIRQLIERLPVKAEIIDAVDALDLSDDDMGAVYKRSLHRPYYPFELRISEVACFLSHRKAWQTIVDRNLGAGLVIEDDVDLDDAAFAAQLKLALQGMKSTDYIRFPRWPRGEYGQEVAKEGANSVIEPDLPGLGMQMQLVGQDAALALLAATKQFDRPVDTTIQMRWLHPIRVLSARPITIREIDFNLGGTVVQGKNKTLSGRLSREILRPYYRVKLYLYNRFRR</sequence>
<evidence type="ECO:0000313" key="3">
    <source>
        <dbReference type="Proteomes" id="UP000241764"/>
    </source>
</evidence>
<keyword evidence="3" id="KW-1185">Reference proteome</keyword>
<dbReference type="EMBL" id="PGGM01000004">
    <property type="protein sequence ID" value="PSH64436.1"/>
    <property type="molecule type" value="Genomic_DNA"/>
</dbReference>
<organism evidence="2 3">
    <name type="scientific">Phyllobacterium sophorae</name>
    <dbReference type="NCBI Taxonomy" id="1520277"/>
    <lineage>
        <taxon>Bacteria</taxon>
        <taxon>Pseudomonadati</taxon>
        <taxon>Pseudomonadota</taxon>
        <taxon>Alphaproteobacteria</taxon>
        <taxon>Hyphomicrobiales</taxon>
        <taxon>Phyllobacteriaceae</taxon>
        <taxon>Phyllobacterium</taxon>
    </lineage>
</organism>
<feature type="domain" description="Glycosyl transferase family 25" evidence="1">
    <location>
        <begin position="13"/>
        <end position="142"/>
    </location>
</feature>
<keyword evidence="2" id="KW-0808">Transferase</keyword>
<dbReference type="AlphaFoldDB" id="A0A2P7BDA3"/>
<proteinExistence type="predicted"/>
<dbReference type="GO" id="GO:0016740">
    <property type="term" value="F:transferase activity"/>
    <property type="evidence" value="ECO:0007669"/>
    <property type="project" value="UniProtKB-KW"/>
</dbReference>
<accession>A0A2P7BDA3</accession>
<dbReference type="Proteomes" id="UP000241764">
    <property type="component" value="Unassembled WGS sequence"/>
</dbReference>
<name>A0A2P7BDA3_9HYPH</name>